<reference evidence="1" key="2">
    <citation type="submission" date="2015-06" db="UniProtKB">
        <authorList>
            <consortium name="EnsemblPlants"/>
        </authorList>
    </citation>
    <scope>IDENTIFICATION</scope>
    <source>
        <strain evidence="1">DM1-3 516 R44</strain>
    </source>
</reference>
<dbReference type="Proteomes" id="UP000011115">
    <property type="component" value="Unassembled WGS sequence"/>
</dbReference>
<proteinExistence type="predicted"/>
<keyword evidence="2" id="KW-1185">Reference proteome</keyword>
<dbReference type="Gramene" id="PGSC0003DMT400091755">
    <property type="protein sequence ID" value="PGSC0003DMT400091755"/>
    <property type="gene ID" value="PGSC0003DMG400041326"/>
</dbReference>
<dbReference type="HOGENOM" id="CLU_2201713_0_0_1"/>
<name>M1DNB8_SOLTU</name>
<evidence type="ECO:0000313" key="1">
    <source>
        <dbReference type="EnsemblPlants" id="PGSC0003DMT400091755"/>
    </source>
</evidence>
<organism evidence="1 2">
    <name type="scientific">Solanum tuberosum</name>
    <name type="common">Potato</name>
    <dbReference type="NCBI Taxonomy" id="4113"/>
    <lineage>
        <taxon>Eukaryota</taxon>
        <taxon>Viridiplantae</taxon>
        <taxon>Streptophyta</taxon>
        <taxon>Embryophyta</taxon>
        <taxon>Tracheophyta</taxon>
        <taxon>Spermatophyta</taxon>
        <taxon>Magnoliopsida</taxon>
        <taxon>eudicotyledons</taxon>
        <taxon>Gunneridae</taxon>
        <taxon>Pentapetalae</taxon>
        <taxon>asterids</taxon>
        <taxon>lamiids</taxon>
        <taxon>Solanales</taxon>
        <taxon>Solanaceae</taxon>
        <taxon>Solanoideae</taxon>
        <taxon>Solaneae</taxon>
        <taxon>Solanum</taxon>
    </lineage>
</organism>
<dbReference type="PaxDb" id="4113-PGSC0003DMT400091755"/>
<sequence length="108" mass="12156">MRFVEWDSCDDHCTLAKMVKPSLMIALNVVCAMETKEQGKDIIGQKFQTASPGKSQLGDGFGPSANCRPDQWHILDRLMLQSLEDKKPKAMKMSDWRIADLVGDTRLT</sequence>
<reference evidence="2" key="1">
    <citation type="journal article" date="2011" name="Nature">
        <title>Genome sequence and analysis of the tuber crop potato.</title>
        <authorList>
            <consortium name="The Potato Genome Sequencing Consortium"/>
        </authorList>
    </citation>
    <scope>NUCLEOTIDE SEQUENCE [LARGE SCALE GENOMIC DNA]</scope>
    <source>
        <strain evidence="2">cv. DM1-3 516 R44</strain>
    </source>
</reference>
<protein>
    <submittedName>
        <fullName evidence="1">Uncharacterized protein</fullName>
    </submittedName>
</protein>
<dbReference type="AlphaFoldDB" id="M1DNB8"/>
<dbReference type="InParanoid" id="M1DNB8"/>
<accession>M1DNB8</accession>
<dbReference type="EnsemblPlants" id="PGSC0003DMT400091755">
    <property type="protein sequence ID" value="PGSC0003DMT400091755"/>
    <property type="gene ID" value="PGSC0003DMG400041326"/>
</dbReference>
<evidence type="ECO:0000313" key="2">
    <source>
        <dbReference type="Proteomes" id="UP000011115"/>
    </source>
</evidence>